<keyword evidence="1" id="KW-1133">Transmembrane helix</keyword>
<organism evidence="2 3">
    <name type="scientific">Plasmodium ovale curtisi</name>
    <dbReference type="NCBI Taxonomy" id="864141"/>
    <lineage>
        <taxon>Eukaryota</taxon>
        <taxon>Sar</taxon>
        <taxon>Alveolata</taxon>
        <taxon>Apicomplexa</taxon>
        <taxon>Aconoidasida</taxon>
        <taxon>Haemosporida</taxon>
        <taxon>Plasmodiidae</taxon>
        <taxon>Plasmodium</taxon>
        <taxon>Plasmodium (Plasmodium)</taxon>
    </lineage>
</organism>
<gene>
    <name evidence="2" type="ORF">POVCU2_0078330</name>
</gene>
<evidence type="ECO:0000313" key="3">
    <source>
        <dbReference type="Proteomes" id="UP000078560"/>
    </source>
</evidence>
<dbReference type="EMBL" id="FLQU01001444">
    <property type="protein sequence ID" value="SBS93007.1"/>
    <property type="molecule type" value="Genomic_DNA"/>
</dbReference>
<name>A0A1A8WJ74_PLAOA</name>
<evidence type="ECO:0000313" key="2">
    <source>
        <dbReference type="EMBL" id="SBS93007.1"/>
    </source>
</evidence>
<keyword evidence="1" id="KW-0812">Transmembrane</keyword>
<evidence type="ECO:0000256" key="1">
    <source>
        <dbReference type="SAM" id="Phobius"/>
    </source>
</evidence>
<dbReference type="AlphaFoldDB" id="A0A1A8WJ74"/>
<reference evidence="3" key="1">
    <citation type="submission" date="2016-05" db="EMBL/GenBank/DDBJ databases">
        <authorList>
            <person name="Naeem Raeece"/>
        </authorList>
    </citation>
    <scope>NUCLEOTIDE SEQUENCE [LARGE SCALE GENOMIC DNA]</scope>
</reference>
<accession>A0A1A8WJ74</accession>
<feature type="transmembrane region" description="Helical" evidence="1">
    <location>
        <begin position="64"/>
        <end position="79"/>
    </location>
</feature>
<protein>
    <submittedName>
        <fullName evidence="2">Uncharacterized protein</fullName>
    </submittedName>
</protein>
<dbReference type="Proteomes" id="UP000078560">
    <property type="component" value="Unassembled WGS sequence"/>
</dbReference>
<sequence>MQDFSPCTKCISSTKKKFREIDSPIEQHVLNVHDQMNTCCKNKKADENLNTECYKTEIKCRKGAAYYLLGLSANFLFFFQ</sequence>
<proteinExistence type="predicted"/>
<keyword evidence="1" id="KW-0472">Membrane</keyword>